<proteinExistence type="predicted"/>
<name>A0AA85J124_TRIRE</name>
<reference evidence="2" key="1">
    <citation type="submission" date="2022-06" db="EMBL/GenBank/DDBJ databases">
        <authorList>
            <person name="Berger JAMES D."/>
            <person name="Berger JAMES D."/>
        </authorList>
    </citation>
    <scope>NUCLEOTIDE SEQUENCE [LARGE SCALE GENOMIC DNA]</scope>
</reference>
<evidence type="ECO:0000256" key="1">
    <source>
        <dbReference type="SAM" id="MobiDB-lite"/>
    </source>
</evidence>
<sequence>MDNDRPQSSIPKRRVLKRGKSGETSDNDINPLMKKTVLYSQKRPDDSKDDF</sequence>
<feature type="region of interest" description="Disordered" evidence="1">
    <location>
        <begin position="1"/>
        <end position="51"/>
    </location>
</feature>
<evidence type="ECO:0000313" key="3">
    <source>
        <dbReference type="WBParaSite" id="TREG1_136640.1"/>
    </source>
</evidence>
<evidence type="ECO:0000313" key="2">
    <source>
        <dbReference type="Proteomes" id="UP000050795"/>
    </source>
</evidence>
<keyword evidence="2" id="KW-1185">Reference proteome</keyword>
<feature type="compositionally biased region" description="Basic and acidic residues" evidence="1">
    <location>
        <begin position="42"/>
        <end position="51"/>
    </location>
</feature>
<accession>A0AA85J124</accession>
<protein>
    <submittedName>
        <fullName evidence="3">Uncharacterized protein</fullName>
    </submittedName>
</protein>
<feature type="compositionally biased region" description="Polar residues" evidence="1">
    <location>
        <begin position="1"/>
        <end position="10"/>
    </location>
</feature>
<reference evidence="3" key="2">
    <citation type="submission" date="2023-11" db="UniProtKB">
        <authorList>
            <consortium name="WormBaseParasite"/>
        </authorList>
    </citation>
    <scope>IDENTIFICATION</scope>
</reference>
<dbReference type="AlphaFoldDB" id="A0AA85J124"/>
<dbReference type="Proteomes" id="UP000050795">
    <property type="component" value="Unassembled WGS sequence"/>
</dbReference>
<organism evidence="2 3">
    <name type="scientific">Trichobilharzia regenti</name>
    <name type="common">Nasal bird schistosome</name>
    <dbReference type="NCBI Taxonomy" id="157069"/>
    <lineage>
        <taxon>Eukaryota</taxon>
        <taxon>Metazoa</taxon>
        <taxon>Spiralia</taxon>
        <taxon>Lophotrochozoa</taxon>
        <taxon>Platyhelminthes</taxon>
        <taxon>Trematoda</taxon>
        <taxon>Digenea</taxon>
        <taxon>Strigeidida</taxon>
        <taxon>Schistosomatoidea</taxon>
        <taxon>Schistosomatidae</taxon>
        <taxon>Trichobilharzia</taxon>
    </lineage>
</organism>
<dbReference type="WBParaSite" id="TREG1_136640.1">
    <property type="protein sequence ID" value="TREG1_136640.1"/>
    <property type="gene ID" value="TREG1_136640"/>
</dbReference>